<dbReference type="Proteomes" id="UP001054945">
    <property type="component" value="Unassembled WGS sequence"/>
</dbReference>
<keyword evidence="1" id="KW-0812">Transmembrane</keyword>
<gene>
    <name evidence="2" type="ORF">CEXT_320661</name>
</gene>
<evidence type="ECO:0000313" key="3">
    <source>
        <dbReference type="Proteomes" id="UP001054945"/>
    </source>
</evidence>
<keyword evidence="1" id="KW-0472">Membrane</keyword>
<sequence length="172" mass="19367">MHISFASDALPVACIKGGFITHYGGVLLVLLSIWSSEKEKRNLGFKCLNGLLRAMVVLRFHGTYIKITIHFLFVDSISECTLKIAEGTVSKEGAGCKSLTFTPSSLRLAESLMHISFASDALASGLYKRWLHYTLRRRFAGAAIHLANCSFFEWVNSDHHPFQQRHCMRLFE</sequence>
<comment type="caution">
    <text evidence="2">The sequence shown here is derived from an EMBL/GenBank/DDBJ whole genome shotgun (WGS) entry which is preliminary data.</text>
</comment>
<protein>
    <submittedName>
        <fullName evidence="2">Uncharacterized protein</fullName>
    </submittedName>
</protein>
<evidence type="ECO:0000313" key="2">
    <source>
        <dbReference type="EMBL" id="GIX92441.1"/>
    </source>
</evidence>
<feature type="transmembrane region" description="Helical" evidence="1">
    <location>
        <begin position="20"/>
        <end position="36"/>
    </location>
</feature>
<dbReference type="EMBL" id="BPLR01004127">
    <property type="protein sequence ID" value="GIX92441.1"/>
    <property type="molecule type" value="Genomic_DNA"/>
</dbReference>
<organism evidence="2 3">
    <name type="scientific">Caerostris extrusa</name>
    <name type="common">Bark spider</name>
    <name type="synonym">Caerostris bankana</name>
    <dbReference type="NCBI Taxonomy" id="172846"/>
    <lineage>
        <taxon>Eukaryota</taxon>
        <taxon>Metazoa</taxon>
        <taxon>Ecdysozoa</taxon>
        <taxon>Arthropoda</taxon>
        <taxon>Chelicerata</taxon>
        <taxon>Arachnida</taxon>
        <taxon>Araneae</taxon>
        <taxon>Araneomorphae</taxon>
        <taxon>Entelegynae</taxon>
        <taxon>Araneoidea</taxon>
        <taxon>Araneidae</taxon>
        <taxon>Caerostris</taxon>
    </lineage>
</organism>
<keyword evidence="3" id="KW-1185">Reference proteome</keyword>
<keyword evidence="1" id="KW-1133">Transmembrane helix</keyword>
<accession>A0AAV4P9S0</accession>
<dbReference type="AlphaFoldDB" id="A0AAV4P9S0"/>
<evidence type="ECO:0000256" key="1">
    <source>
        <dbReference type="SAM" id="Phobius"/>
    </source>
</evidence>
<reference evidence="2 3" key="1">
    <citation type="submission" date="2021-06" db="EMBL/GenBank/DDBJ databases">
        <title>Caerostris extrusa draft genome.</title>
        <authorList>
            <person name="Kono N."/>
            <person name="Arakawa K."/>
        </authorList>
    </citation>
    <scope>NUCLEOTIDE SEQUENCE [LARGE SCALE GENOMIC DNA]</scope>
</reference>
<name>A0AAV4P9S0_CAEEX</name>
<proteinExistence type="predicted"/>